<dbReference type="PIRSF" id="PIRSF010376">
    <property type="entry name" value="IspE"/>
    <property type="match status" value="1"/>
</dbReference>
<keyword evidence="6" id="KW-0414">Isoprene biosynthesis</keyword>
<dbReference type="GO" id="GO:0050515">
    <property type="term" value="F:4-(cytidine 5'-diphospho)-2-C-methyl-D-erythritol kinase activity"/>
    <property type="evidence" value="ECO:0007669"/>
    <property type="project" value="UniProtKB-UniRule"/>
</dbReference>
<evidence type="ECO:0000313" key="9">
    <source>
        <dbReference type="Proteomes" id="UP000077469"/>
    </source>
</evidence>
<dbReference type="Gene3D" id="3.30.70.890">
    <property type="entry name" value="GHMP kinase, C-terminal domain"/>
    <property type="match status" value="1"/>
</dbReference>
<evidence type="ECO:0000256" key="2">
    <source>
        <dbReference type="ARBA" id="ARBA00022679"/>
    </source>
</evidence>
<dbReference type="Proteomes" id="UP000077469">
    <property type="component" value="Chromosome"/>
</dbReference>
<dbReference type="NCBIfam" id="TIGR00154">
    <property type="entry name" value="ispE"/>
    <property type="match status" value="1"/>
</dbReference>
<dbReference type="SUPFAM" id="SSF54211">
    <property type="entry name" value="Ribosomal protein S5 domain 2-like"/>
    <property type="match status" value="1"/>
</dbReference>
<evidence type="ECO:0000256" key="3">
    <source>
        <dbReference type="ARBA" id="ARBA00022741"/>
    </source>
</evidence>
<comment type="similarity">
    <text evidence="6">Belongs to the GHMP kinase family. IspE subfamily.</text>
</comment>
<dbReference type="InterPro" id="IPR006204">
    <property type="entry name" value="GHMP_kinase_N_dom"/>
</dbReference>
<keyword evidence="2 6" id="KW-0808">Transferase</keyword>
<dbReference type="InterPro" id="IPR036554">
    <property type="entry name" value="GHMP_kinase_C_sf"/>
</dbReference>
<proteinExistence type="inferred from homology"/>
<dbReference type="GO" id="GO:0005524">
    <property type="term" value="F:ATP binding"/>
    <property type="evidence" value="ECO:0007669"/>
    <property type="project" value="UniProtKB-UniRule"/>
</dbReference>
<name>A0A0X1KPH9_9THEM</name>
<dbReference type="EC" id="2.7.1.148" evidence="6"/>
<dbReference type="OrthoDB" id="9809438at2"/>
<dbReference type="InterPro" id="IPR004424">
    <property type="entry name" value="IspE"/>
</dbReference>
<dbReference type="HAMAP" id="MF_00061">
    <property type="entry name" value="IspE"/>
    <property type="match status" value="1"/>
</dbReference>
<evidence type="ECO:0000256" key="5">
    <source>
        <dbReference type="ARBA" id="ARBA00022840"/>
    </source>
</evidence>
<evidence type="ECO:0000256" key="6">
    <source>
        <dbReference type="HAMAP-Rule" id="MF_00061"/>
    </source>
</evidence>
<dbReference type="GO" id="GO:0019288">
    <property type="term" value="P:isopentenyl diphosphate biosynthetic process, methylerythritol 4-phosphate pathway"/>
    <property type="evidence" value="ECO:0007669"/>
    <property type="project" value="UniProtKB-UniRule"/>
</dbReference>
<keyword evidence="4 6" id="KW-0418">Kinase</keyword>
<dbReference type="PaxDb" id="1123384-AJ81_01710"/>
<comment type="catalytic activity">
    <reaction evidence="6">
        <text>4-CDP-2-C-methyl-D-erythritol + ATP = 4-CDP-2-C-methyl-D-erythritol 2-phosphate + ADP + H(+)</text>
        <dbReference type="Rhea" id="RHEA:18437"/>
        <dbReference type="ChEBI" id="CHEBI:15378"/>
        <dbReference type="ChEBI" id="CHEBI:30616"/>
        <dbReference type="ChEBI" id="CHEBI:57823"/>
        <dbReference type="ChEBI" id="CHEBI:57919"/>
        <dbReference type="ChEBI" id="CHEBI:456216"/>
        <dbReference type="EC" id="2.7.1.148"/>
    </reaction>
</comment>
<keyword evidence="5 6" id="KW-0067">ATP-binding</keyword>
<dbReference type="InterPro" id="IPR020568">
    <property type="entry name" value="Ribosomal_Su5_D2-typ_SF"/>
</dbReference>
<evidence type="ECO:0000259" key="7">
    <source>
        <dbReference type="Pfam" id="PF00288"/>
    </source>
</evidence>
<keyword evidence="3 6" id="KW-0547">Nucleotide-binding</keyword>
<dbReference type="PANTHER" id="PTHR43527:SF2">
    <property type="entry name" value="4-DIPHOSPHOCYTIDYL-2-C-METHYL-D-ERYTHRITOL KINASE, CHLOROPLASTIC"/>
    <property type="match status" value="1"/>
</dbReference>
<dbReference type="Pfam" id="PF00288">
    <property type="entry name" value="GHMP_kinases_N"/>
    <property type="match status" value="1"/>
</dbReference>
<dbReference type="AlphaFoldDB" id="A0A0X1KPH9"/>
<dbReference type="SUPFAM" id="SSF55060">
    <property type="entry name" value="GHMP Kinase, C-terminal domain"/>
    <property type="match status" value="1"/>
</dbReference>
<dbReference type="InterPro" id="IPR014721">
    <property type="entry name" value="Ribsml_uS5_D2-typ_fold_subgr"/>
</dbReference>
<dbReference type="UniPathway" id="UPA00056">
    <property type="reaction ID" value="UER00094"/>
</dbReference>
<dbReference type="PATRIC" id="fig|1123384.7.peg.340"/>
<feature type="active site" evidence="6">
    <location>
        <position position="137"/>
    </location>
</feature>
<evidence type="ECO:0000256" key="4">
    <source>
        <dbReference type="ARBA" id="ARBA00022777"/>
    </source>
</evidence>
<feature type="active site" evidence="6">
    <location>
        <position position="15"/>
    </location>
</feature>
<keyword evidence="9" id="KW-1185">Reference proteome</keyword>
<sequence>MVEVGAGFSEKAYAKLNLYLDVVGKRSDGYHDIVGLFQTIDMYDELFFIQTEDVGQIVVESNVPIEGQNLVERAFRKFKEFYPVDFGLKAVLKKRIPMGSGLGGASSDAAATLRFLAQRCGIPHSDILEIAAEVGSDVPFFLIGGTAIVEGKGEKVTPLPQISGYTVDLFCPGVSVSTAKAYSMLKETDFKKGPRPIERLYEAYVKHEHEVILRMSYNVFQTIVCEVYPEIKTALAQAWSTDPIVAQLTGTGCCVFALREHSGLYSFC</sequence>
<comment type="function">
    <text evidence="6">Catalyzes the phosphorylation of the position 2 hydroxy group of 4-diphosphocytidyl-2C-methyl-D-erythritol.</text>
</comment>
<feature type="domain" description="GHMP kinase N-terminal" evidence="7">
    <location>
        <begin position="69"/>
        <end position="145"/>
    </location>
</feature>
<dbReference type="RefSeq" id="WP_031503500.1">
    <property type="nucleotide sequence ID" value="NC_022795.1"/>
</dbReference>
<evidence type="ECO:0000313" key="8">
    <source>
        <dbReference type="EMBL" id="AJC73129.1"/>
    </source>
</evidence>
<evidence type="ECO:0000256" key="1">
    <source>
        <dbReference type="ARBA" id="ARBA00017473"/>
    </source>
</evidence>
<protein>
    <recommendedName>
        <fullName evidence="1 6">4-diphosphocytidyl-2-C-methyl-D-erythritol kinase</fullName>
        <shortName evidence="6">CMK</shortName>
        <ecNumber evidence="6">2.7.1.148</ecNumber>
    </recommendedName>
    <alternativeName>
        <fullName evidence="6">4-(cytidine-5'-diphospho)-2-C-methyl-D-erythritol kinase</fullName>
    </alternativeName>
</protein>
<dbReference type="Gene3D" id="3.30.230.10">
    <property type="match status" value="1"/>
</dbReference>
<reference evidence="8 9" key="1">
    <citation type="submission" date="2014-01" db="EMBL/GenBank/DDBJ databases">
        <title>Genome sequencing of Thermotog hypogea.</title>
        <authorList>
            <person name="Zhang X."/>
            <person name="Alvare G."/>
            <person name="Fristensky B."/>
            <person name="Chen L."/>
            <person name="Suen T."/>
            <person name="Chen Q."/>
            <person name="Ma K."/>
        </authorList>
    </citation>
    <scope>NUCLEOTIDE SEQUENCE [LARGE SCALE GENOMIC DNA]</scope>
    <source>
        <strain evidence="8 9">DSM 11164</strain>
    </source>
</reference>
<organism evidence="8 9">
    <name type="scientific">Pseudothermotoga hypogea DSM 11164 = NBRC 106472</name>
    <dbReference type="NCBI Taxonomy" id="1123384"/>
    <lineage>
        <taxon>Bacteria</taxon>
        <taxon>Thermotogati</taxon>
        <taxon>Thermotogota</taxon>
        <taxon>Thermotogae</taxon>
        <taxon>Thermotogales</taxon>
        <taxon>Thermotogaceae</taxon>
        <taxon>Pseudothermotoga</taxon>
    </lineage>
</organism>
<feature type="binding site" evidence="6">
    <location>
        <begin position="97"/>
        <end position="107"/>
    </location>
    <ligand>
        <name>ATP</name>
        <dbReference type="ChEBI" id="CHEBI:30616"/>
    </ligand>
</feature>
<gene>
    <name evidence="6" type="primary">ispE</name>
    <name evidence="8" type="ORF">AJ81_01710</name>
</gene>
<dbReference type="PANTHER" id="PTHR43527">
    <property type="entry name" value="4-DIPHOSPHOCYTIDYL-2-C-METHYL-D-ERYTHRITOL KINASE, CHLOROPLASTIC"/>
    <property type="match status" value="1"/>
</dbReference>
<dbReference type="KEGG" id="phy:AJ81_01710"/>
<accession>A0A0X1KPH9</accession>
<dbReference type="GO" id="GO:0016114">
    <property type="term" value="P:terpenoid biosynthetic process"/>
    <property type="evidence" value="ECO:0007669"/>
    <property type="project" value="UniProtKB-UniRule"/>
</dbReference>
<dbReference type="EMBL" id="CP007141">
    <property type="protein sequence ID" value="AJC73129.1"/>
    <property type="molecule type" value="Genomic_DNA"/>
</dbReference>
<dbReference type="STRING" id="1123384.AJ81_01710"/>
<comment type="pathway">
    <text evidence="6">Isoprenoid biosynthesis; isopentenyl diphosphate biosynthesis via DXP pathway; isopentenyl diphosphate from 1-deoxy-D-xylulose 5-phosphate: step 3/6.</text>
</comment>